<dbReference type="RefSeq" id="WP_146750057.1">
    <property type="nucleotide sequence ID" value="NZ_CP043450.1"/>
</dbReference>
<dbReference type="Proteomes" id="UP000251402">
    <property type="component" value="Chromosome"/>
</dbReference>
<proteinExistence type="predicted"/>
<dbReference type="OrthoDB" id="799758at2"/>
<protein>
    <submittedName>
        <fullName evidence="1">Uncharacterized protein</fullName>
    </submittedName>
</protein>
<reference evidence="1" key="1">
    <citation type="submission" date="2019-08" db="EMBL/GenBank/DDBJ databases">
        <title>Comparative genome analysis confer to the adaptation heavy metal polluted environment.</title>
        <authorList>
            <person name="Li Y."/>
        </authorList>
    </citation>
    <scope>NUCLEOTIDE SEQUENCE [LARGE SCALE GENOMIC DNA]</scope>
    <source>
        <strain evidence="1">P1</strain>
    </source>
</reference>
<keyword evidence="2" id="KW-1185">Reference proteome</keyword>
<evidence type="ECO:0000313" key="1">
    <source>
        <dbReference type="EMBL" id="QEM12170.1"/>
    </source>
</evidence>
<dbReference type="AlphaFoldDB" id="A0A5C1I4C5"/>
<gene>
    <name evidence="1" type="ORF">DEO27_019780</name>
</gene>
<evidence type="ECO:0000313" key="2">
    <source>
        <dbReference type="Proteomes" id="UP000251402"/>
    </source>
</evidence>
<dbReference type="KEGG" id="mrub:DEO27_019780"/>
<accession>A0A5C1I4C5</accession>
<sequence length="100" mass="11346">MKKILLVGGLALLFFIIAIYSYNNLVRKNFPLAFNGKVQNVVYSVKGEPTVSINNKTFILPVNLWNFNHKIEKGDSLIKFKDSMVVKLIKSRSGQAILFK</sequence>
<dbReference type="EMBL" id="CP043450">
    <property type="protein sequence ID" value="QEM12170.1"/>
    <property type="molecule type" value="Genomic_DNA"/>
</dbReference>
<name>A0A5C1I4C5_9SPHI</name>
<organism evidence="1 2">
    <name type="scientific">Mucilaginibacter rubeus</name>
    <dbReference type="NCBI Taxonomy" id="2027860"/>
    <lineage>
        <taxon>Bacteria</taxon>
        <taxon>Pseudomonadati</taxon>
        <taxon>Bacteroidota</taxon>
        <taxon>Sphingobacteriia</taxon>
        <taxon>Sphingobacteriales</taxon>
        <taxon>Sphingobacteriaceae</taxon>
        <taxon>Mucilaginibacter</taxon>
    </lineage>
</organism>